<dbReference type="EMBL" id="QDEB01053021">
    <property type="protein sequence ID" value="RZC37397.1"/>
    <property type="molecule type" value="Genomic_DNA"/>
</dbReference>
<keyword evidence="2" id="KW-1185">Reference proteome</keyword>
<evidence type="ECO:0000313" key="1">
    <source>
        <dbReference type="EMBL" id="RZC37397.1"/>
    </source>
</evidence>
<gene>
    <name evidence="1" type="ORF">BDFB_001103</name>
</gene>
<proteinExistence type="predicted"/>
<name>A0A482VYP7_ASBVE</name>
<accession>A0A482VYP7</accession>
<dbReference type="Proteomes" id="UP000292052">
    <property type="component" value="Unassembled WGS sequence"/>
</dbReference>
<reference evidence="1 2" key="1">
    <citation type="submission" date="2017-03" db="EMBL/GenBank/DDBJ databases">
        <title>Genome of the blue death feigning beetle - Asbolus verrucosus.</title>
        <authorList>
            <person name="Rider S.D."/>
        </authorList>
    </citation>
    <scope>NUCLEOTIDE SEQUENCE [LARGE SCALE GENOMIC DNA]</scope>
    <source>
        <strain evidence="1">Butters</strain>
        <tissue evidence="1">Head and leg muscle</tissue>
    </source>
</reference>
<protein>
    <submittedName>
        <fullName evidence="1">Uncharacterized protein</fullName>
    </submittedName>
</protein>
<sequence length="20" mass="2475">MKVQRFVCKIYICRTPTKFI</sequence>
<organism evidence="1 2">
    <name type="scientific">Asbolus verrucosus</name>
    <name type="common">Desert ironclad beetle</name>
    <dbReference type="NCBI Taxonomy" id="1661398"/>
    <lineage>
        <taxon>Eukaryota</taxon>
        <taxon>Metazoa</taxon>
        <taxon>Ecdysozoa</taxon>
        <taxon>Arthropoda</taxon>
        <taxon>Hexapoda</taxon>
        <taxon>Insecta</taxon>
        <taxon>Pterygota</taxon>
        <taxon>Neoptera</taxon>
        <taxon>Endopterygota</taxon>
        <taxon>Coleoptera</taxon>
        <taxon>Polyphaga</taxon>
        <taxon>Cucujiformia</taxon>
        <taxon>Tenebrionidae</taxon>
        <taxon>Pimeliinae</taxon>
        <taxon>Asbolus</taxon>
    </lineage>
</organism>
<comment type="caution">
    <text evidence="1">The sequence shown here is derived from an EMBL/GenBank/DDBJ whole genome shotgun (WGS) entry which is preliminary data.</text>
</comment>
<evidence type="ECO:0000313" key="2">
    <source>
        <dbReference type="Proteomes" id="UP000292052"/>
    </source>
</evidence>
<dbReference type="AlphaFoldDB" id="A0A482VYP7"/>